<reference evidence="1" key="1">
    <citation type="submission" date="2014-11" db="EMBL/GenBank/DDBJ databases">
        <authorList>
            <person name="Amaro Gonzalez C."/>
        </authorList>
    </citation>
    <scope>NUCLEOTIDE SEQUENCE</scope>
</reference>
<evidence type="ECO:0000313" key="1">
    <source>
        <dbReference type="EMBL" id="JAH91109.1"/>
    </source>
</evidence>
<dbReference type="AlphaFoldDB" id="A0A0E9WL27"/>
<reference evidence="1" key="2">
    <citation type="journal article" date="2015" name="Fish Shellfish Immunol.">
        <title>Early steps in the European eel (Anguilla anguilla)-Vibrio vulnificus interaction in the gills: Role of the RtxA13 toxin.</title>
        <authorList>
            <person name="Callol A."/>
            <person name="Pajuelo D."/>
            <person name="Ebbesson L."/>
            <person name="Teles M."/>
            <person name="MacKenzie S."/>
            <person name="Amaro C."/>
        </authorList>
    </citation>
    <scope>NUCLEOTIDE SEQUENCE</scope>
</reference>
<sequence length="117" mass="13548">MPPTVNLSALAEKANGTQAQVRSPLTDRPASSDWALCSYLSNRVLPCLTITLRCTLIVNVVFSDLRIFYGHIFYEMYDEIKNKKVASYEAVLYMYTCCYRKRVRTCSYLYDKFSPFK</sequence>
<proteinExistence type="predicted"/>
<accession>A0A0E9WL27</accession>
<dbReference type="EMBL" id="GBXM01017468">
    <property type="protein sequence ID" value="JAH91109.1"/>
    <property type="molecule type" value="Transcribed_RNA"/>
</dbReference>
<name>A0A0E9WL27_ANGAN</name>
<protein>
    <submittedName>
        <fullName evidence="1">Uncharacterized protein</fullName>
    </submittedName>
</protein>
<organism evidence="1">
    <name type="scientific">Anguilla anguilla</name>
    <name type="common">European freshwater eel</name>
    <name type="synonym">Muraena anguilla</name>
    <dbReference type="NCBI Taxonomy" id="7936"/>
    <lineage>
        <taxon>Eukaryota</taxon>
        <taxon>Metazoa</taxon>
        <taxon>Chordata</taxon>
        <taxon>Craniata</taxon>
        <taxon>Vertebrata</taxon>
        <taxon>Euteleostomi</taxon>
        <taxon>Actinopterygii</taxon>
        <taxon>Neopterygii</taxon>
        <taxon>Teleostei</taxon>
        <taxon>Anguilliformes</taxon>
        <taxon>Anguillidae</taxon>
        <taxon>Anguilla</taxon>
    </lineage>
</organism>